<dbReference type="PANTHER" id="PTHR12866:SF2">
    <property type="entry name" value="UBIQUITIN-LIKE-CONJUGATING ENZYME ATG3"/>
    <property type="match status" value="1"/>
</dbReference>
<dbReference type="Proteomes" id="UP001472866">
    <property type="component" value="Chromosome 08"/>
</dbReference>
<feature type="compositionally biased region" description="Acidic residues" evidence="9">
    <location>
        <begin position="160"/>
        <end position="183"/>
    </location>
</feature>
<keyword evidence="6" id="KW-0833">Ubl conjugation pathway</keyword>
<dbReference type="GO" id="GO:0061723">
    <property type="term" value="P:glycophagy"/>
    <property type="evidence" value="ECO:0007669"/>
    <property type="project" value="TreeGrafter"/>
</dbReference>
<evidence type="ECO:0000256" key="4">
    <source>
        <dbReference type="ARBA" id="ARBA00022448"/>
    </source>
</evidence>
<gene>
    <name evidence="10" type="ORF">HKI87_08g53460</name>
</gene>
<evidence type="ECO:0000256" key="5">
    <source>
        <dbReference type="ARBA" id="ARBA00022490"/>
    </source>
</evidence>
<dbReference type="GO" id="GO:0000045">
    <property type="term" value="P:autophagosome assembly"/>
    <property type="evidence" value="ECO:0007669"/>
    <property type="project" value="TreeGrafter"/>
</dbReference>
<dbReference type="GO" id="GO:0000422">
    <property type="term" value="P:autophagy of mitochondrion"/>
    <property type="evidence" value="ECO:0007669"/>
    <property type="project" value="TreeGrafter"/>
</dbReference>
<dbReference type="GO" id="GO:0044804">
    <property type="term" value="P:nucleophagy"/>
    <property type="evidence" value="ECO:0007669"/>
    <property type="project" value="TreeGrafter"/>
</dbReference>
<evidence type="ECO:0000313" key="11">
    <source>
        <dbReference type="Proteomes" id="UP001472866"/>
    </source>
</evidence>
<keyword evidence="4" id="KW-0813">Transport</keyword>
<dbReference type="Gene3D" id="3.30.1460.50">
    <property type="match status" value="1"/>
</dbReference>
<evidence type="ECO:0000256" key="9">
    <source>
        <dbReference type="SAM" id="MobiDB-lite"/>
    </source>
</evidence>
<dbReference type="PANTHER" id="PTHR12866">
    <property type="entry name" value="UBIQUITIN-LIKE-CONJUGATING ENZYME ATG3"/>
    <property type="match status" value="1"/>
</dbReference>
<proteinExistence type="inferred from homology"/>
<reference evidence="10 11" key="1">
    <citation type="submission" date="2024-03" db="EMBL/GenBank/DDBJ databases">
        <title>Complete genome sequence of the green alga Chloropicon roscoffensis RCC1871.</title>
        <authorList>
            <person name="Lemieux C."/>
            <person name="Pombert J.-F."/>
            <person name="Otis C."/>
            <person name="Turmel M."/>
        </authorList>
    </citation>
    <scope>NUCLEOTIDE SEQUENCE [LARGE SCALE GENOMIC DNA]</scope>
    <source>
        <strain evidence="10 11">RCC1871</strain>
    </source>
</reference>
<dbReference type="GO" id="GO:0005829">
    <property type="term" value="C:cytosol"/>
    <property type="evidence" value="ECO:0007669"/>
    <property type="project" value="TreeGrafter"/>
</dbReference>
<dbReference type="FunFam" id="3.30.1460.50:FF:000007">
    <property type="entry name" value="Autophagy-related protein 3"/>
    <property type="match status" value="1"/>
</dbReference>
<comment type="similarity">
    <text evidence="2">Belongs to the ATG3 family.</text>
</comment>
<keyword evidence="11" id="KW-1185">Reference proteome</keyword>
<dbReference type="GO" id="GO:0019776">
    <property type="term" value="F:Atg8-family ligase activity"/>
    <property type="evidence" value="ECO:0007669"/>
    <property type="project" value="TreeGrafter"/>
</dbReference>
<evidence type="ECO:0000313" key="10">
    <source>
        <dbReference type="EMBL" id="WZN63793.1"/>
    </source>
</evidence>
<dbReference type="GO" id="GO:0015031">
    <property type="term" value="P:protein transport"/>
    <property type="evidence" value="ECO:0007669"/>
    <property type="project" value="UniProtKB-KW"/>
</dbReference>
<feature type="compositionally biased region" description="Basic and acidic residues" evidence="9">
    <location>
        <begin position="191"/>
        <end position="205"/>
    </location>
</feature>
<evidence type="ECO:0000256" key="3">
    <source>
        <dbReference type="ARBA" id="ARBA00018067"/>
    </source>
</evidence>
<organism evidence="10 11">
    <name type="scientific">Chloropicon roscoffensis</name>
    <dbReference type="NCBI Taxonomy" id="1461544"/>
    <lineage>
        <taxon>Eukaryota</taxon>
        <taxon>Viridiplantae</taxon>
        <taxon>Chlorophyta</taxon>
        <taxon>Chloropicophyceae</taxon>
        <taxon>Chloropicales</taxon>
        <taxon>Chloropicaceae</taxon>
        <taxon>Chloropicon</taxon>
    </lineage>
</organism>
<dbReference type="Pfam" id="PF03987">
    <property type="entry name" value="Autophagy_act_C"/>
    <property type="match status" value="1"/>
</dbReference>
<dbReference type="GO" id="GO:0000407">
    <property type="term" value="C:phagophore assembly site"/>
    <property type="evidence" value="ECO:0007669"/>
    <property type="project" value="TreeGrafter"/>
</dbReference>
<dbReference type="InterPro" id="IPR007135">
    <property type="entry name" value="Atg3/Atg10"/>
</dbReference>
<evidence type="ECO:0000256" key="2">
    <source>
        <dbReference type="ARBA" id="ARBA00007683"/>
    </source>
</evidence>
<evidence type="ECO:0000256" key="1">
    <source>
        <dbReference type="ARBA" id="ARBA00004496"/>
    </source>
</evidence>
<dbReference type="EMBL" id="CP151508">
    <property type="protein sequence ID" value="WZN63793.1"/>
    <property type="molecule type" value="Genomic_DNA"/>
</dbReference>
<protein>
    <recommendedName>
        <fullName evidence="3">Autophagy-related protein 3</fullName>
    </recommendedName>
</protein>
<evidence type="ECO:0000256" key="8">
    <source>
        <dbReference type="ARBA" id="ARBA00023006"/>
    </source>
</evidence>
<keyword evidence="5" id="KW-0963">Cytoplasm</keyword>
<accession>A0AAX4PD24</accession>
<feature type="region of interest" description="Disordered" evidence="9">
    <location>
        <begin position="133"/>
        <end position="205"/>
    </location>
</feature>
<evidence type="ECO:0000256" key="7">
    <source>
        <dbReference type="ARBA" id="ARBA00022927"/>
    </source>
</evidence>
<keyword evidence="8" id="KW-0072">Autophagy</keyword>
<name>A0AAX4PD24_9CHLO</name>
<sequence>MHNLRHNIHNVYKSAAETLLPVRSSSAFKEKGVLTPEEFVAAGDFLVGACPTWSWESGEKGKRRPYLPDDKQFLVTRNIPCLCRAKDLLKGKMEEELLQLQEGEAEADAWVATGGSTAAGGVEDEIADMSLADDPAEGAEGSGSGVPEGQAASASTPQADDAESDSDDVPDMEDFVVEEEDDTVTIHHPSSNREGERESQAGEENKILRTRTYDISVTYDKYYQTPRFWLVGYDETRQLLKPELALEDVSAEHAEKTVTIDTHPHLPLSSASIHPCKHAHVMKKLLDSLSEGGKEPSVEHYLVIFLKFIASIVPTIDYDYTMAADIGGS</sequence>
<comment type="subcellular location">
    <subcellularLocation>
        <location evidence="1">Cytoplasm</location>
    </subcellularLocation>
</comment>
<dbReference type="AlphaFoldDB" id="A0AAX4PD24"/>
<evidence type="ECO:0000256" key="6">
    <source>
        <dbReference type="ARBA" id="ARBA00022786"/>
    </source>
</evidence>
<keyword evidence="7" id="KW-0653">Protein transport</keyword>